<dbReference type="PROSITE" id="PS00894">
    <property type="entry name" value="HTH_DEOR_1"/>
    <property type="match status" value="1"/>
</dbReference>
<proteinExistence type="predicted"/>
<dbReference type="GO" id="GO:0003677">
    <property type="term" value="F:DNA binding"/>
    <property type="evidence" value="ECO:0007669"/>
    <property type="project" value="UniProtKB-KW"/>
</dbReference>
<sequence length="352" mass="37211">MTSLPVTRRDQLLDVLRREGTVRVSDIASALGVTPVTVRRDITQLANEGLVRRVHGGATLLAAPDGDEAPVVATLGMVVPSLDYYYPGVLQGAREAAARLGVRLVLRGSSYQVEDDERQVTGLVETVGVDGLLIAPNLSGPGGDALLARLAGLDIPVVLLERTATIPPHNAPMESVVSDHALGASIAVHHLASLGHHRIGLAYSQASPTAPKVRTGWLGACEELGLDAAPDLAMVNYRDPQWRAEVDRILDACLAAGTTALLVHSDPEAISLVERCEERGIRVPGQLSVVAYDDEVAGLANPPLTAVRPPRRSIGRTAVELLVGRLGDPARAVHRVTVTPELMIRESTAPPS</sequence>
<dbReference type="PANTHER" id="PTHR30146:SF155">
    <property type="entry name" value="ALANINE RACEMASE"/>
    <property type="match status" value="1"/>
</dbReference>
<reference evidence="5 6" key="1">
    <citation type="submission" date="2023-07" db="EMBL/GenBank/DDBJ databases">
        <title>Sorghum-associated microbial communities from plants grown in Nebraska, USA.</title>
        <authorList>
            <person name="Schachtman D."/>
        </authorList>
    </citation>
    <scope>NUCLEOTIDE SEQUENCE [LARGE SCALE GENOMIC DNA]</scope>
    <source>
        <strain evidence="5 6">BE332</strain>
    </source>
</reference>
<dbReference type="SUPFAM" id="SSF46785">
    <property type="entry name" value="Winged helix' DNA-binding domain"/>
    <property type="match status" value="1"/>
</dbReference>
<dbReference type="PROSITE" id="PS51000">
    <property type="entry name" value="HTH_DEOR_2"/>
    <property type="match status" value="1"/>
</dbReference>
<dbReference type="PRINTS" id="PR00037">
    <property type="entry name" value="HTHLACR"/>
</dbReference>
<evidence type="ECO:0000313" key="6">
    <source>
        <dbReference type="Proteomes" id="UP001239626"/>
    </source>
</evidence>
<dbReference type="InterPro" id="IPR018356">
    <property type="entry name" value="Tscrpt_reg_HTH_DeoR_CS"/>
</dbReference>
<protein>
    <submittedName>
        <fullName evidence="5">DNA-binding LacI/PurR family transcriptional regulator</fullName>
    </submittedName>
</protein>
<dbReference type="SMART" id="SM00419">
    <property type="entry name" value="HTH_CRP"/>
    <property type="match status" value="1"/>
</dbReference>
<comment type="caution">
    <text evidence="5">The sequence shown here is derived from an EMBL/GenBank/DDBJ whole genome shotgun (WGS) entry which is preliminary data.</text>
</comment>
<accession>A0ABU0EK49</accession>
<evidence type="ECO:0000256" key="1">
    <source>
        <dbReference type="ARBA" id="ARBA00023015"/>
    </source>
</evidence>
<keyword evidence="6" id="KW-1185">Reference proteome</keyword>
<dbReference type="PANTHER" id="PTHR30146">
    <property type="entry name" value="LACI-RELATED TRANSCRIPTIONAL REPRESSOR"/>
    <property type="match status" value="1"/>
</dbReference>
<evidence type="ECO:0000256" key="2">
    <source>
        <dbReference type="ARBA" id="ARBA00023125"/>
    </source>
</evidence>
<evidence type="ECO:0000256" key="3">
    <source>
        <dbReference type="ARBA" id="ARBA00023163"/>
    </source>
</evidence>
<gene>
    <name evidence="5" type="ORF">J2X26_003517</name>
</gene>
<organism evidence="5 6">
    <name type="scientific">Cellulomonas humilata</name>
    <dbReference type="NCBI Taxonomy" id="144055"/>
    <lineage>
        <taxon>Bacteria</taxon>
        <taxon>Bacillati</taxon>
        <taxon>Actinomycetota</taxon>
        <taxon>Actinomycetes</taxon>
        <taxon>Micrococcales</taxon>
        <taxon>Cellulomonadaceae</taxon>
        <taxon>Cellulomonas</taxon>
    </lineage>
</organism>
<evidence type="ECO:0000259" key="4">
    <source>
        <dbReference type="PROSITE" id="PS51000"/>
    </source>
</evidence>
<dbReference type="Gene3D" id="3.40.50.2300">
    <property type="match status" value="2"/>
</dbReference>
<dbReference type="InterPro" id="IPR028082">
    <property type="entry name" value="Peripla_BP_I"/>
</dbReference>
<dbReference type="Proteomes" id="UP001239626">
    <property type="component" value="Unassembled WGS sequence"/>
</dbReference>
<dbReference type="InterPro" id="IPR012318">
    <property type="entry name" value="HTH_CRP"/>
</dbReference>
<name>A0ABU0EK49_9CELL</name>
<dbReference type="InterPro" id="IPR001034">
    <property type="entry name" value="DeoR_HTH"/>
</dbReference>
<dbReference type="SMART" id="SM00420">
    <property type="entry name" value="HTH_DEOR"/>
    <property type="match status" value="1"/>
</dbReference>
<dbReference type="InterPro" id="IPR046335">
    <property type="entry name" value="LacI/GalR-like_sensor"/>
</dbReference>
<dbReference type="Pfam" id="PF08220">
    <property type="entry name" value="HTH_DeoR"/>
    <property type="match status" value="1"/>
</dbReference>
<dbReference type="InterPro" id="IPR036388">
    <property type="entry name" value="WH-like_DNA-bd_sf"/>
</dbReference>
<dbReference type="Pfam" id="PF13377">
    <property type="entry name" value="Peripla_BP_3"/>
    <property type="match status" value="1"/>
</dbReference>
<keyword evidence="3" id="KW-0804">Transcription</keyword>
<evidence type="ECO:0000313" key="5">
    <source>
        <dbReference type="EMBL" id="MDQ0375187.1"/>
    </source>
</evidence>
<feature type="domain" description="HTH deoR-type" evidence="4">
    <location>
        <begin position="5"/>
        <end position="60"/>
    </location>
</feature>
<dbReference type="RefSeq" id="WP_307493995.1">
    <property type="nucleotide sequence ID" value="NZ_JAUSVB010000005.1"/>
</dbReference>
<dbReference type="EMBL" id="JAUSVB010000005">
    <property type="protein sequence ID" value="MDQ0375187.1"/>
    <property type="molecule type" value="Genomic_DNA"/>
</dbReference>
<dbReference type="InterPro" id="IPR036390">
    <property type="entry name" value="WH_DNA-bd_sf"/>
</dbReference>
<keyword evidence="2 5" id="KW-0238">DNA-binding</keyword>
<dbReference type="Gene3D" id="1.10.10.10">
    <property type="entry name" value="Winged helix-like DNA-binding domain superfamily/Winged helix DNA-binding domain"/>
    <property type="match status" value="1"/>
</dbReference>
<dbReference type="SUPFAM" id="SSF53822">
    <property type="entry name" value="Periplasmic binding protein-like I"/>
    <property type="match status" value="1"/>
</dbReference>
<keyword evidence="1" id="KW-0805">Transcription regulation</keyword>